<dbReference type="EMBL" id="AOKF01001133">
    <property type="protein sequence ID" value="EPN62632.1"/>
    <property type="molecule type" value="Genomic_DNA"/>
</dbReference>
<gene>
    <name evidence="1" type="ORF">A245_13450</name>
</gene>
<feature type="non-terminal residue" evidence="1">
    <location>
        <position position="1"/>
    </location>
</feature>
<evidence type="ECO:0000313" key="2">
    <source>
        <dbReference type="Proteomes" id="UP000018849"/>
    </source>
</evidence>
<evidence type="ECO:0000313" key="1">
    <source>
        <dbReference type="EMBL" id="EPN62632.1"/>
    </source>
</evidence>
<comment type="caution">
    <text evidence="1">The sequence shown here is derived from an EMBL/GenBank/DDBJ whole genome shotgun (WGS) entry which is preliminary data.</text>
</comment>
<reference evidence="1 2" key="1">
    <citation type="journal article" date="2013" name="PLoS Pathog.">
        <title>Genomic analysis of the Kiwifruit pathogen Pseudomonas syringae pv. actinidiae provides insight into the origins of an emergent plant disease.</title>
        <authorList>
            <person name="McCann H.C."/>
            <person name="Rikkerink E.H."/>
            <person name="Bertels F."/>
            <person name="Fiers M."/>
            <person name="Lu A."/>
            <person name="Rees-George J."/>
            <person name="Andersen M.T."/>
            <person name="Gleave A.P."/>
            <person name="Haubold B."/>
            <person name="Wohlers M.W."/>
            <person name="Guttman D.S."/>
            <person name="Wang P.W."/>
            <person name="Straub C."/>
            <person name="Vanneste J.L."/>
            <person name="Rainey P.B."/>
            <person name="Templeton M.D."/>
        </authorList>
    </citation>
    <scope>NUCLEOTIDE SEQUENCE [LARGE SCALE GENOMIC DNA]</scope>
    <source>
        <strain evidence="1 2">ICMP 19096</strain>
    </source>
</reference>
<dbReference type="AlphaFoldDB" id="A0A656JZE4"/>
<sequence>GPATGSVRGRNSSIYAPFAYICRECDPGSASKRLYDLVRALAAAGHQVLQIKATSD</sequence>
<accession>A0A656JZE4</accession>
<name>A0A656JZE4_PSESF</name>
<organism evidence="1 2">
    <name type="scientific">Pseudomonas syringae pv. actinidiae ICMP 19096</name>
    <dbReference type="NCBI Taxonomy" id="1194405"/>
    <lineage>
        <taxon>Bacteria</taxon>
        <taxon>Pseudomonadati</taxon>
        <taxon>Pseudomonadota</taxon>
        <taxon>Gammaproteobacteria</taxon>
        <taxon>Pseudomonadales</taxon>
        <taxon>Pseudomonadaceae</taxon>
        <taxon>Pseudomonas</taxon>
        <taxon>Pseudomonas syringae</taxon>
    </lineage>
</organism>
<dbReference type="Proteomes" id="UP000018849">
    <property type="component" value="Unassembled WGS sequence"/>
</dbReference>
<protein>
    <submittedName>
        <fullName evidence="1">Uncharacterized protein</fullName>
    </submittedName>
</protein>
<proteinExistence type="predicted"/>